<dbReference type="InterPro" id="IPR001254">
    <property type="entry name" value="Trypsin_dom"/>
</dbReference>
<dbReference type="Proteomes" id="UP001591681">
    <property type="component" value="Unassembled WGS sequence"/>
</dbReference>
<sequence length="572" mass="62009">MFKLLYVGVFISVCGRASLSSRIVGGQDVPPGGWPWQASVHYFGEHLCGGSLINQEWVLSAAHCFLSVRAGEVKVHLGRQSLSGSNPHEESRAVSRIVPHPNYNIFAKDNDIALLQLSTPVSFSDHIRPVCLAASGSVFLNGTNSWVTGFGNTAEGGSLPSPGALQEVQVPVIENTQCNTLYDGGITDNMICAGVLAGGTDSCQGDPGSPVVRTHDSVWVQFGVFSFGCDQPRRPRVFTRVSRYQAWITSHMPSYPPGLVLFGSATSEMPPLVTSPPSPAGGRSCRPRALDNIAVPTVWLSVHAGPLGHNTDLQQLTQDISTELERVSKIHFTDPELGETKALQLSQRGGILHMDLQQWFMLPAGPPQLCFPGDGTVRTVIRETLRTHFTYVSIRNITYSLTVVARFQTSILYEDALGDPTSPQFKTMESRIVRVIDEINQTKYGILYKRTIVLGFRPRARSRRLKRDAMATEVELQEEFDSNATSPLANATSSSSSLANATSSSFPSSRDIVDTLKMAAANSSLGFTLDVASISIAEAAVESRAVRWSPASFGTLALIGPPLLLPWMWLAP</sequence>
<feature type="domain" description="SEA" evidence="13">
    <location>
        <begin position="397"/>
        <end position="541"/>
    </location>
</feature>
<evidence type="ECO:0000256" key="4">
    <source>
        <dbReference type="ARBA" id="ARBA00022729"/>
    </source>
</evidence>
<protein>
    <recommendedName>
        <fullName evidence="17">Peptidase S1 domain-containing protein</fullName>
    </recommendedName>
</protein>
<keyword evidence="3" id="KW-0812">Transmembrane</keyword>
<keyword evidence="8" id="KW-1133">Transmembrane helix</keyword>
<dbReference type="GO" id="GO:0016020">
    <property type="term" value="C:membrane"/>
    <property type="evidence" value="ECO:0007669"/>
    <property type="project" value="UniProtKB-SubCell"/>
</dbReference>
<organism evidence="15 16">
    <name type="scientific">Coilia grayii</name>
    <name type="common">Gray's grenadier anchovy</name>
    <dbReference type="NCBI Taxonomy" id="363190"/>
    <lineage>
        <taxon>Eukaryota</taxon>
        <taxon>Metazoa</taxon>
        <taxon>Chordata</taxon>
        <taxon>Craniata</taxon>
        <taxon>Vertebrata</taxon>
        <taxon>Euteleostomi</taxon>
        <taxon>Actinopterygii</taxon>
        <taxon>Neopterygii</taxon>
        <taxon>Teleostei</taxon>
        <taxon>Clupei</taxon>
        <taxon>Clupeiformes</taxon>
        <taxon>Clupeoidei</taxon>
        <taxon>Engraulidae</taxon>
        <taxon>Coilinae</taxon>
        <taxon>Coilia</taxon>
    </lineage>
</organism>
<dbReference type="PANTHER" id="PTHR24252:SF7">
    <property type="entry name" value="HYALIN"/>
    <property type="match status" value="1"/>
</dbReference>
<dbReference type="InterPro" id="IPR009003">
    <property type="entry name" value="Peptidase_S1_PA"/>
</dbReference>
<dbReference type="Gene3D" id="2.40.10.10">
    <property type="entry name" value="Trypsin-like serine proteases"/>
    <property type="match status" value="1"/>
</dbReference>
<name>A0ABD1JJC5_9TELE</name>
<keyword evidence="2" id="KW-0645">Protease</keyword>
<feature type="signal peptide" evidence="12">
    <location>
        <begin position="1"/>
        <end position="20"/>
    </location>
</feature>
<dbReference type="InterPro" id="IPR018114">
    <property type="entry name" value="TRYPSIN_HIS"/>
</dbReference>
<dbReference type="GO" id="GO:0006508">
    <property type="term" value="P:proteolysis"/>
    <property type="evidence" value="ECO:0007669"/>
    <property type="project" value="UniProtKB-KW"/>
</dbReference>
<dbReference type="AlphaFoldDB" id="A0ABD1JJC5"/>
<dbReference type="PRINTS" id="PR00722">
    <property type="entry name" value="CHYMOTRYPSIN"/>
</dbReference>
<evidence type="ECO:0000256" key="7">
    <source>
        <dbReference type="ARBA" id="ARBA00022968"/>
    </source>
</evidence>
<dbReference type="GO" id="GO:0008236">
    <property type="term" value="F:serine-type peptidase activity"/>
    <property type="evidence" value="ECO:0007669"/>
    <property type="project" value="UniProtKB-KW"/>
</dbReference>
<evidence type="ECO:0000259" key="14">
    <source>
        <dbReference type="PROSITE" id="PS50240"/>
    </source>
</evidence>
<dbReference type="Gene3D" id="3.30.70.960">
    <property type="entry name" value="SEA domain"/>
    <property type="match status" value="1"/>
</dbReference>
<evidence type="ECO:0000256" key="1">
    <source>
        <dbReference type="ARBA" id="ARBA00004606"/>
    </source>
</evidence>
<dbReference type="PROSITE" id="PS50240">
    <property type="entry name" value="TRYPSIN_DOM"/>
    <property type="match status" value="1"/>
</dbReference>
<comment type="caution">
    <text evidence="15">The sequence shown here is derived from an EMBL/GenBank/DDBJ whole genome shotgun (WGS) entry which is preliminary data.</text>
</comment>
<evidence type="ECO:0000313" key="16">
    <source>
        <dbReference type="Proteomes" id="UP001591681"/>
    </source>
</evidence>
<dbReference type="InterPro" id="IPR001314">
    <property type="entry name" value="Peptidase_S1A"/>
</dbReference>
<dbReference type="Pfam" id="PF00089">
    <property type="entry name" value="Trypsin"/>
    <property type="match status" value="1"/>
</dbReference>
<dbReference type="InterPro" id="IPR000082">
    <property type="entry name" value="SEA_dom"/>
</dbReference>
<keyword evidence="7" id="KW-0735">Signal-anchor</keyword>
<evidence type="ECO:0000256" key="10">
    <source>
        <dbReference type="ARBA" id="ARBA00023157"/>
    </source>
</evidence>
<evidence type="ECO:0000256" key="3">
    <source>
        <dbReference type="ARBA" id="ARBA00022692"/>
    </source>
</evidence>
<evidence type="ECO:0000256" key="5">
    <source>
        <dbReference type="ARBA" id="ARBA00022801"/>
    </source>
</evidence>
<reference evidence="15 16" key="1">
    <citation type="submission" date="2024-09" db="EMBL/GenBank/DDBJ databases">
        <title>A chromosome-level genome assembly of Gray's grenadier anchovy, Coilia grayii.</title>
        <authorList>
            <person name="Fu Z."/>
        </authorList>
    </citation>
    <scope>NUCLEOTIDE SEQUENCE [LARGE SCALE GENOMIC DNA]</scope>
    <source>
        <strain evidence="15">G4</strain>
        <tissue evidence="15">Muscle</tissue>
    </source>
</reference>
<dbReference type="SUPFAM" id="SSF82671">
    <property type="entry name" value="SEA domain"/>
    <property type="match status" value="1"/>
</dbReference>
<feature type="domain" description="Peptidase S1" evidence="14">
    <location>
        <begin position="23"/>
        <end position="253"/>
    </location>
</feature>
<evidence type="ECO:0000256" key="6">
    <source>
        <dbReference type="ARBA" id="ARBA00022825"/>
    </source>
</evidence>
<dbReference type="Pfam" id="PF01390">
    <property type="entry name" value="SEA"/>
    <property type="match status" value="1"/>
</dbReference>
<evidence type="ECO:0008006" key="17">
    <source>
        <dbReference type="Google" id="ProtNLM"/>
    </source>
</evidence>
<keyword evidence="16" id="KW-1185">Reference proteome</keyword>
<dbReference type="PROSITE" id="PS50024">
    <property type="entry name" value="SEA"/>
    <property type="match status" value="1"/>
</dbReference>
<keyword evidence="6" id="KW-0720">Serine protease</keyword>
<gene>
    <name evidence="15" type="ORF">ACEWY4_017519</name>
</gene>
<dbReference type="PROSITE" id="PS00134">
    <property type="entry name" value="TRYPSIN_HIS"/>
    <property type="match status" value="1"/>
</dbReference>
<dbReference type="FunFam" id="2.40.10.10:FF:000024">
    <property type="entry name" value="Serine protease 53"/>
    <property type="match status" value="1"/>
</dbReference>
<evidence type="ECO:0000256" key="11">
    <source>
        <dbReference type="SAM" id="MobiDB-lite"/>
    </source>
</evidence>
<dbReference type="InterPro" id="IPR036364">
    <property type="entry name" value="SEA_dom_sf"/>
</dbReference>
<evidence type="ECO:0000256" key="8">
    <source>
        <dbReference type="ARBA" id="ARBA00022989"/>
    </source>
</evidence>
<keyword evidence="4 12" id="KW-0732">Signal</keyword>
<keyword evidence="5" id="KW-0378">Hydrolase</keyword>
<proteinExistence type="predicted"/>
<dbReference type="EMBL" id="JBHFQA010000015">
    <property type="protein sequence ID" value="KAL2086460.1"/>
    <property type="molecule type" value="Genomic_DNA"/>
</dbReference>
<comment type="subcellular location">
    <subcellularLocation>
        <location evidence="1">Membrane</location>
        <topology evidence="1">Single-pass type II membrane protein</topology>
    </subcellularLocation>
</comment>
<keyword evidence="9" id="KW-0472">Membrane</keyword>
<evidence type="ECO:0000256" key="9">
    <source>
        <dbReference type="ARBA" id="ARBA00023136"/>
    </source>
</evidence>
<feature type="chain" id="PRO_5044746269" description="Peptidase S1 domain-containing protein" evidence="12">
    <location>
        <begin position="21"/>
        <end position="572"/>
    </location>
</feature>
<dbReference type="InterPro" id="IPR043504">
    <property type="entry name" value="Peptidase_S1_PA_chymotrypsin"/>
</dbReference>
<evidence type="ECO:0000256" key="2">
    <source>
        <dbReference type="ARBA" id="ARBA00022670"/>
    </source>
</evidence>
<dbReference type="PANTHER" id="PTHR24252">
    <property type="entry name" value="ACROSIN-RELATED"/>
    <property type="match status" value="1"/>
</dbReference>
<accession>A0ABD1JJC5</accession>
<feature type="region of interest" description="Disordered" evidence="11">
    <location>
        <begin position="485"/>
        <end position="507"/>
    </location>
</feature>
<dbReference type="SUPFAM" id="SSF50494">
    <property type="entry name" value="Trypsin-like serine proteases"/>
    <property type="match status" value="1"/>
</dbReference>
<evidence type="ECO:0000256" key="12">
    <source>
        <dbReference type="SAM" id="SignalP"/>
    </source>
</evidence>
<evidence type="ECO:0000313" key="15">
    <source>
        <dbReference type="EMBL" id="KAL2086460.1"/>
    </source>
</evidence>
<dbReference type="SMART" id="SM00020">
    <property type="entry name" value="Tryp_SPc"/>
    <property type="match status" value="1"/>
</dbReference>
<evidence type="ECO:0000259" key="13">
    <source>
        <dbReference type="PROSITE" id="PS50024"/>
    </source>
</evidence>
<keyword evidence="10" id="KW-1015">Disulfide bond</keyword>
<dbReference type="CDD" id="cd00190">
    <property type="entry name" value="Tryp_SPc"/>
    <property type="match status" value="1"/>
</dbReference>